<accession>A0A317XL78</accession>
<dbReference type="Gene3D" id="1.10.8.10">
    <property type="entry name" value="DNA helicase RuvA subunit, C-terminal domain"/>
    <property type="match status" value="1"/>
</dbReference>
<organism evidence="2 3">
    <name type="scientific">Testicularia cyperi</name>
    <dbReference type="NCBI Taxonomy" id="1882483"/>
    <lineage>
        <taxon>Eukaryota</taxon>
        <taxon>Fungi</taxon>
        <taxon>Dikarya</taxon>
        <taxon>Basidiomycota</taxon>
        <taxon>Ustilaginomycotina</taxon>
        <taxon>Ustilaginomycetes</taxon>
        <taxon>Ustilaginales</taxon>
        <taxon>Anthracoideaceae</taxon>
        <taxon>Testicularia</taxon>
    </lineage>
</organism>
<evidence type="ECO:0000313" key="3">
    <source>
        <dbReference type="Proteomes" id="UP000246740"/>
    </source>
</evidence>
<reference evidence="2 3" key="1">
    <citation type="journal article" date="2018" name="Mol. Biol. Evol.">
        <title>Broad Genomic Sampling Reveals a Smut Pathogenic Ancestry of the Fungal Clade Ustilaginomycotina.</title>
        <authorList>
            <person name="Kijpornyongpan T."/>
            <person name="Mondo S.J."/>
            <person name="Barry K."/>
            <person name="Sandor L."/>
            <person name="Lee J."/>
            <person name="Lipzen A."/>
            <person name="Pangilinan J."/>
            <person name="LaButti K."/>
            <person name="Hainaut M."/>
            <person name="Henrissat B."/>
            <person name="Grigoriev I.V."/>
            <person name="Spatafora J.W."/>
            <person name="Aime M.C."/>
        </authorList>
    </citation>
    <scope>NUCLEOTIDE SEQUENCE [LARGE SCALE GENOMIC DNA]</scope>
    <source>
        <strain evidence="2 3">MCA 3645</strain>
    </source>
</reference>
<evidence type="ECO:0000313" key="2">
    <source>
        <dbReference type="EMBL" id="PWY98562.1"/>
    </source>
</evidence>
<dbReference type="EMBL" id="KZ819198">
    <property type="protein sequence ID" value="PWY98562.1"/>
    <property type="molecule type" value="Genomic_DNA"/>
</dbReference>
<dbReference type="CDD" id="cd14361">
    <property type="entry name" value="UBA_HYPK"/>
    <property type="match status" value="1"/>
</dbReference>
<dbReference type="Proteomes" id="UP000246740">
    <property type="component" value="Unassembled WGS sequence"/>
</dbReference>
<dbReference type="OrthoDB" id="285219at2759"/>
<name>A0A317XL78_9BASI</name>
<dbReference type="Pfam" id="PF19026">
    <property type="entry name" value="UBA_HYPK"/>
    <property type="match status" value="1"/>
</dbReference>
<keyword evidence="3" id="KW-1185">Reference proteome</keyword>
<dbReference type="InterPro" id="IPR044034">
    <property type="entry name" value="NAC-like_UBA"/>
</dbReference>
<protein>
    <recommendedName>
        <fullName evidence="1">Nascent polypeptide-associated complex subunit alpha-like UBA domain-containing protein</fullName>
    </recommendedName>
</protein>
<proteinExistence type="predicted"/>
<evidence type="ECO:0000259" key="1">
    <source>
        <dbReference type="Pfam" id="PF19026"/>
    </source>
</evidence>
<dbReference type="InterPro" id="IPR038922">
    <property type="entry name" value="HYPK_UBA"/>
</dbReference>
<dbReference type="InParanoid" id="A0A317XL78"/>
<sequence>MAASKSQAEVIQEWADFDSNGYSFERGRMEKTVQALCFGDKAVKCPPHIAAGPAQGQKLKREDVDFISSELLVSRATAEATLAKHKGDLEEALLELMRPPSKS</sequence>
<feature type="domain" description="Nascent polypeptide-associated complex subunit alpha-like UBA" evidence="1">
    <location>
        <begin position="58"/>
        <end position="96"/>
    </location>
</feature>
<dbReference type="AlphaFoldDB" id="A0A317XL78"/>
<gene>
    <name evidence="2" type="ORF">BCV70DRAFT_201882</name>
</gene>